<feature type="non-terminal residue" evidence="1">
    <location>
        <position position="107"/>
    </location>
</feature>
<protein>
    <submittedName>
        <fullName evidence="1">Uncharacterized protein</fullName>
    </submittedName>
</protein>
<accession>A0AAN7B2Q8</accession>
<comment type="caution">
    <text evidence="1">The sequence shown here is derived from an EMBL/GenBank/DDBJ whole genome shotgun (WGS) entry which is preliminary data.</text>
</comment>
<dbReference type="EMBL" id="MU858231">
    <property type="protein sequence ID" value="KAK4208733.1"/>
    <property type="molecule type" value="Genomic_DNA"/>
</dbReference>
<reference evidence="1" key="1">
    <citation type="journal article" date="2023" name="Mol. Phylogenet. Evol.">
        <title>Genome-scale phylogeny and comparative genomics of the fungal order Sordariales.</title>
        <authorList>
            <person name="Hensen N."/>
            <person name="Bonometti L."/>
            <person name="Westerberg I."/>
            <person name="Brannstrom I.O."/>
            <person name="Guillou S."/>
            <person name="Cros-Aarteil S."/>
            <person name="Calhoun S."/>
            <person name="Haridas S."/>
            <person name="Kuo A."/>
            <person name="Mondo S."/>
            <person name="Pangilinan J."/>
            <person name="Riley R."/>
            <person name="LaButti K."/>
            <person name="Andreopoulos B."/>
            <person name="Lipzen A."/>
            <person name="Chen C."/>
            <person name="Yan M."/>
            <person name="Daum C."/>
            <person name="Ng V."/>
            <person name="Clum A."/>
            <person name="Steindorff A."/>
            <person name="Ohm R.A."/>
            <person name="Martin F."/>
            <person name="Silar P."/>
            <person name="Natvig D.O."/>
            <person name="Lalanne C."/>
            <person name="Gautier V."/>
            <person name="Ament-Velasquez S.L."/>
            <person name="Kruys A."/>
            <person name="Hutchinson M.I."/>
            <person name="Powell A.J."/>
            <person name="Barry K."/>
            <person name="Miller A.N."/>
            <person name="Grigoriev I.V."/>
            <person name="Debuchy R."/>
            <person name="Gladieux P."/>
            <person name="Hiltunen Thoren M."/>
            <person name="Johannesson H."/>
        </authorList>
    </citation>
    <scope>NUCLEOTIDE SEQUENCE</scope>
    <source>
        <strain evidence="1">PSN293</strain>
    </source>
</reference>
<sequence>LRQVFTVFSLFLPPVKFEVDDVESPRIYPTKLALILCRYMAACILDWPKLASPQTTQFAKRFGFPLGPWPKDPAFKNIGLYNITQPEDGVEGFSLALLVGLLGWSSK</sequence>
<dbReference type="AlphaFoldDB" id="A0AAN7B2Q8"/>
<organism evidence="1 2">
    <name type="scientific">Rhypophila decipiens</name>
    <dbReference type="NCBI Taxonomy" id="261697"/>
    <lineage>
        <taxon>Eukaryota</taxon>
        <taxon>Fungi</taxon>
        <taxon>Dikarya</taxon>
        <taxon>Ascomycota</taxon>
        <taxon>Pezizomycotina</taxon>
        <taxon>Sordariomycetes</taxon>
        <taxon>Sordariomycetidae</taxon>
        <taxon>Sordariales</taxon>
        <taxon>Naviculisporaceae</taxon>
        <taxon>Rhypophila</taxon>
    </lineage>
</organism>
<dbReference type="Proteomes" id="UP001301769">
    <property type="component" value="Unassembled WGS sequence"/>
</dbReference>
<reference evidence="1" key="2">
    <citation type="submission" date="2023-05" db="EMBL/GenBank/DDBJ databases">
        <authorList>
            <consortium name="Lawrence Berkeley National Laboratory"/>
            <person name="Steindorff A."/>
            <person name="Hensen N."/>
            <person name="Bonometti L."/>
            <person name="Westerberg I."/>
            <person name="Brannstrom I.O."/>
            <person name="Guillou S."/>
            <person name="Cros-Aarteil S."/>
            <person name="Calhoun S."/>
            <person name="Haridas S."/>
            <person name="Kuo A."/>
            <person name="Mondo S."/>
            <person name="Pangilinan J."/>
            <person name="Riley R."/>
            <person name="Labutti K."/>
            <person name="Andreopoulos B."/>
            <person name="Lipzen A."/>
            <person name="Chen C."/>
            <person name="Yanf M."/>
            <person name="Daum C."/>
            <person name="Ng V."/>
            <person name="Clum A."/>
            <person name="Ohm R."/>
            <person name="Martin F."/>
            <person name="Silar P."/>
            <person name="Natvig D."/>
            <person name="Lalanne C."/>
            <person name="Gautier V."/>
            <person name="Ament-Velasquez S.L."/>
            <person name="Kruys A."/>
            <person name="Hutchinson M.I."/>
            <person name="Powell A.J."/>
            <person name="Barry K."/>
            <person name="Miller A.N."/>
            <person name="Grigoriev I.V."/>
            <person name="Debuchy R."/>
            <person name="Gladieux P."/>
            <person name="Thoren M.H."/>
            <person name="Johannesson H."/>
        </authorList>
    </citation>
    <scope>NUCLEOTIDE SEQUENCE</scope>
    <source>
        <strain evidence="1">PSN293</strain>
    </source>
</reference>
<evidence type="ECO:0000313" key="1">
    <source>
        <dbReference type="EMBL" id="KAK4208733.1"/>
    </source>
</evidence>
<evidence type="ECO:0000313" key="2">
    <source>
        <dbReference type="Proteomes" id="UP001301769"/>
    </source>
</evidence>
<name>A0AAN7B2Q8_9PEZI</name>
<keyword evidence="2" id="KW-1185">Reference proteome</keyword>
<gene>
    <name evidence="1" type="ORF">QBC37DRAFT_431456</name>
</gene>
<proteinExistence type="predicted"/>
<feature type="non-terminal residue" evidence="1">
    <location>
        <position position="1"/>
    </location>
</feature>